<evidence type="ECO:0000256" key="10">
    <source>
        <dbReference type="ARBA" id="ARBA00049506"/>
    </source>
</evidence>
<evidence type="ECO:0000256" key="7">
    <source>
        <dbReference type="ARBA" id="ARBA00022824"/>
    </source>
</evidence>
<keyword evidence="5" id="KW-0808">Transferase</keyword>
<evidence type="ECO:0000313" key="12">
    <source>
        <dbReference type="EMBL" id="VDO67117.1"/>
    </source>
</evidence>
<proteinExistence type="predicted"/>
<feature type="transmembrane region" description="Helical" evidence="11">
    <location>
        <begin position="16"/>
        <end position="35"/>
    </location>
</feature>
<evidence type="ECO:0000256" key="11">
    <source>
        <dbReference type="SAM" id="Phobius"/>
    </source>
</evidence>
<reference evidence="14" key="1">
    <citation type="submission" date="2016-06" db="UniProtKB">
        <authorList>
            <consortium name="WormBaseParasite"/>
        </authorList>
    </citation>
    <scope>IDENTIFICATION</scope>
</reference>
<dbReference type="EMBL" id="UZAJ01013478">
    <property type="protein sequence ID" value="VDO67117.1"/>
    <property type="molecule type" value="Genomic_DNA"/>
</dbReference>
<gene>
    <name evidence="12" type="ORF">OFLC_LOCUS10257</name>
</gene>
<accession>A0A183HRZ7</accession>
<keyword evidence="9 11" id="KW-0472">Membrane</keyword>
<comment type="subcellular location">
    <subcellularLocation>
        <location evidence="1">Endoplasmic reticulum membrane</location>
        <topology evidence="1">Multi-pass membrane protein</topology>
    </subcellularLocation>
</comment>
<dbReference type="STRING" id="387005.A0A183HRZ7"/>
<evidence type="ECO:0000256" key="4">
    <source>
        <dbReference type="ARBA" id="ARBA00022676"/>
    </source>
</evidence>
<keyword evidence="8 11" id="KW-1133">Transmembrane helix</keyword>
<evidence type="ECO:0000256" key="2">
    <source>
        <dbReference type="ARBA" id="ARBA00004922"/>
    </source>
</evidence>
<keyword evidence="4" id="KW-0328">Glycosyltransferase</keyword>
<keyword evidence="6 11" id="KW-0812">Transmembrane</keyword>
<dbReference type="PANTHER" id="PTHR12646">
    <property type="entry name" value="NOT56 - RELATED"/>
    <property type="match status" value="1"/>
</dbReference>
<protein>
    <recommendedName>
        <fullName evidence="3">dolichyl-P-Man:Man5GlcNAc2-PP-dolichol alpha-1,3-mannosyltransferase</fullName>
        <ecNumber evidence="3">2.4.1.258</ecNumber>
    </recommendedName>
</protein>
<evidence type="ECO:0000256" key="3">
    <source>
        <dbReference type="ARBA" id="ARBA00011964"/>
    </source>
</evidence>
<sequence length="125" mass="14753">MSSFTTFLFHVNPVNFKIFASLLWIFDAILCTLVIRKVPYTEIDWSTYIQQVSCYERGIRNYSKIEGDTGPIVYPAGHIWFYLILSRITNAGKDIRTAQYIFEFLYLTSLLLVFRIYYMSYKVSL</sequence>
<feature type="transmembrane region" description="Helical" evidence="11">
    <location>
        <begin position="100"/>
        <end position="118"/>
    </location>
</feature>
<reference evidence="12 13" key="2">
    <citation type="submission" date="2018-11" db="EMBL/GenBank/DDBJ databases">
        <authorList>
            <consortium name="Pathogen Informatics"/>
        </authorList>
    </citation>
    <scope>NUCLEOTIDE SEQUENCE [LARGE SCALE GENOMIC DNA]</scope>
</reference>
<dbReference type="GO" id="GO:0052925">
    <property type="term" value="F:dol-P-Man:Man(5)GlcNAc(2)-PP-Dol alpha-1,3-mannosyltransferase activity"/>
    <property type="evidence" value="ECO:0007669"/>
    <property type="project" value="UniProtKB-EC"/>
</dbReference>
<evidence type="ECO:0000256" key="6">
    <source>
        <dbReference type="ARBA" id="ARBA00022692"/>
    </source>
</evidence>
<comment type="catalytic activity">
    <reaction evidence="10">
        <text>an alpha-D-Man-(1-&gt;2)-alpha-D-Man-(1-&gt;2)-alpha-D-Man-(1-&gt;3)-[alpha-D-Man-(1-&gt;6)]-beta-D-Man-(1-&gt;4)-beta-D-GlcNAc-(1-&gt;4)-alpha-D-GlcNAc-diphospho-di-trans,poly-cis-dolichol + a di-trans,poly-cis-dolichyl beta-D-mannosyl phosphate = an alpha-D-Man-(1-&gt;2)-alpha-D-Man-(1-&gt;2)-alpha-D-Man-(1-&gt;3)-[alpha-D-Man-(1-&gt;3)-alpha-D-Man-(1-&gt;6)]-beta-D-Man-(1-&gt;4)-beta-D-GlcNAc-(1-&gt;4)-alpha-D-GlcNAc-diphospho-di-trans,poly-cis-dolichol + a di-trans,poly-cis-dolichyl phosphate + H(+)</text>
        <dbReference type="Rhea" id="RHEA:29527"/>
        <dbReference type="Rhea" id="RHEA-COMP:19498"/>
        <dbReference type="Rhea" id="RHEA-COMP:19501"/>
        <dbReference type="Rhea" id="RHEA-COMP:19516"/>
        <dbReference type="Rhea" id="RHEA-COMP:19517"/>
        <dbReference type="ChEBI" id="CHEBI:15378"/>
        <dbReference type="ChEBI" id="CHEBI:57683"/>
        <dbReference type="ChEBI" id="CHEBI:58211"/>
        <dbReference type="ChEBI" id="CHEBI:132515"/>
        <dbReference type="ChEBI" id="CHEBI:132516"/>
        <dbReference type="EC" id="2.4.1.258"/>
    </reaction>
    <physiologicalReaction direction="left-to-right" evidence="10">
        <dbReference type="Rhea" id="RHEA:29528"/>
    </physiologicalReaction>
</comment>
<keyword evidence="7" id="KW-0256">Endoplasmic reticulum</keyword>
<evidence type="ECO:0000256" key="1">
    <source>
        <dbReference type="ARBA" id="ARBA00004477"/>
    </source>
</evidence>
<dbReference type="PANTHER" id="PTHR12646:SF0">
    <property type="entry name" value="DOL-P-MAN:MAN(5)GLCNAC(2)-PP-DOL ALPHA-1,3-MANNOSYLTRANSFERASE"/>
    <property type="match status" value="1"/>
</dbReference>
<keyword evidence="13" id="KW-1185">Reference proteome</keyword>
<evidence type="ECO:0000256" key="8">
    <source>
        <dbReference type="ARBA" id="ARBA00022989"/>
    </source>
</evidence>
<evidence type="ECO:0000313" key="13">
    <source>
        <dbReference type="Proteomes" id="UP000267606"/>
    </source>
</evidence>
<evidence type="ECO:0000256" key="9">
    <source>
        <dbReference type="ARBA" id="ARBA00023136"/>
    </source>
</evidence>
<dbReference type="AlphaFoldDB" id="A0A183HRZ7"/>
<organism evidence="14">
    <name type="scientific">Onchocerca flexuosa</name>
    <dbReference type="NCBI Taxonomy" id="387005"/>
    <lineage>
        <taxon>Eukaryota</taxon>
        <taxon>Metazoa</taxon>
        <taxon>Ecdysozoa</taxon>
        <taxon>Nematoda</taxon>
        <taxon>Chromadorea</taxon>
        <taxon>Rhabditida</taxon>
        <taxon>Spirurina</taxon>
        <taxon>Spiruromorpha</taxon>
        <taxon>Filarioidea</taxon>
        <taxon>Onchocercidae</taxon>
        <taxon>Onchocerca</taxon>
    </lineage>
</organism>
<dbReference type="InterPro" id="IPR007873">
    <property type="entry name" value="Glycosyltransferase_ALG3"/>
</dbReference>
<dbReference type="WBParaSite" id="OFLC_0001025801-mRNA-1">
    <property type="protein sequence ID" value="OFLC_0001025801-mRNA-1"/>
    <property type="gene ID" value="OFLC_0001025801"/>
</dbReference>
<dbReference type="Proteomes" id="UP000267606">
    <property type="component" value="Unassembled WGS sequence"/>
</dbReference>
<dbReference type="EC" id="2.4.1.258" evidence="3"/>
<evidence type="ECO:0000256" key="5">
    <source>
        <dbReference type="ARBA" id="ARBA00022679"/>
    </source>
</evidence>
<name>A0A183HRZ7_9BILA</name>
<evidence type="ECO:0000313" key="14">
    <source>
        <dbReference type="WBParaSite" id="OFLC_0001025801-mRNA-1"/>
    </source>
</evidence>
<comment type="pathway">
    <text evidence="2">Protein modification; protein glycosylation.</text>
</comment>
<dbReference type="Pfam" id="PF05208">
    <property type="entry name" value="ALG3"/>
    <property type="match status" value="1"/>
</dbReference>
<dbReference type="GO" id="GO:0005789">
    <property type="term" value="C:endoplasmic reticulum membrane"/>
    <property type="evidence" value="ECO:0007669"/>
    <property type="project" value="UniProtKB-SubCell"/>
</dbReference>